<comment type="caution">
    <text evidence="1">The sequence shown here is derived from an EMBL/GenBank/DDBJ whole genome shotgun (WGS) entry which is preliminary data.</text>
</comment>
<sequence>MSVGEPSSSSVRWCAFVYLLLLFNYTYTHDSLNILVHPSLYMNFIYQNLQLQNADCPRWWWWGTGRKDTHGPL</sequence>
<gene>
    <name evidence="1" type="ORF">BZA70DRAFT_280818</name>
</gene>
<proteinExistence type="predicted"/>
<dbReference type="Proteomes" id="UP001498771">
    <property type="component" value="Unassembled WGS sequence"/>
</dbReference>
<name>A0ABR1F3T0_9ASCO</name>
<dbReference type="RefSeq" id="XP_064767503.1">
    <property type="nucleotide sequence ID" value="XM_064913034.1"/>
</dbReference>
<evidence type="ECO:0000313" key="2">
    <source>
        <dbReference type="Proteomes" id="UP001498771"/>
    </source>
</evidence>
<evidence type="ECO:0000313" key="1">
    <source>
        <dbReference type="EMBL" id="KAK7204470.1"/>
    </source>
</evidence>
<keyword evidence="2" id="KW-1185">Reference proteome</keyword>
<protein>
    <recommendedName>
        <fullName evidence="3">Secreted protein</fullName>
    </recommendedName>
</protein>
<reference evidence="1 2" key="1">
    <citation type="submission" date="2024-03" db="EMBL/GenBank/DDBJ databases">
        <title>Genome-scale model development and genomic sequencing of the oleaginous clade Lipomyces.</title>
        <authorList>
            <consortium name="Lawrence Berkeley National Laboratory"/>
            <person name="Czajka J.J."/>
            <person name="Han Y."/>
            <person name="Kim J."/>
            <person name="Mondo S.J."/>
            <person name="Hofstad B.A."/>
            <person name="Robles A."/>
            <person name="Haridas S."/>
            <person name="Riley R."/>
            <person name="LaButti K."/>
            <person name="Pangilinan J."/>
            <person name="Andreopoulos W."/>
            <person name="Lipzen A."/>
            <person name="Yan J."/>
            <person name="Wang M."/>
            <person name="Ng V."/>
            <person name="Grigoriev I.V."/>
            <person name="Spatafora J.W."/>
            <person name="Magnuson J.K."/>
            <person name="Baker S.E."/>
            <person name="Pomraning K.R."/>
        </authorList>
    </citation>
    <scope>NUCLEOTIDE SEQUENCE [LARGE SCALE GENOMIC DNA]</scope>
    <source>
        <strain evidence="1 2">Phaff 52-87</strain>
    </source>
</reference>
<organism evidence="1 2">
    <name type="scientific">Myxozyma melibiosi</name>
    <dbReference type="NCBI Taxonomy" id="54550"/>
    <lineage>
        <taxon>Eukaryota</taxon>
        <taxon>Fungi</taxon>
        <taxon>Dikarya</taxon>
        <taxon>Ascomycota</taxon>
        <taxon>Saccharomycotina</taxon>
        <taxon>Lipomycetes</taxon>
        <taxon>Lipomycetales</taxon>
        <taxon>Lipomycetaceae</taxon>
        <taxon>Myxozyma</taxon>
    </lineage>
</organism>
<evidence type="ECO:0008006" key="3">
    <source>
        <dbReference type="Google" id="ProtNLM"/>
    </source>
</evidence>
<dbReference type="GeneID" id="90038546"/>
<dbReference type="EMBL" id="JBBJBU010000008">
    <property type="protein sequence ID" value="KAK7204470.1"/>
    <property type="molecule type" value="Genomic_DNA"/>
</dbReference>
<accession>A0ABR1F3T0</accession>